<name>A0ABR1U1S5_9PEZI</name>
<keyword evidence="6" id="KW-0119">Carbohydrate metabolism</keyword>
<dbReference type="Gene3D" id="3.40.50.10840">
    <property type="entry name" value="Putative sugar-binding, N-terminal domain"/>
    <property type="match status" value="1"/>
</dbReference>
<keyword evidence="11" id="KW-1185">Reference proteome</keyword>
<keyword evidence="3" id="KW-0547">Nucleotide-binding</keyword>
<dbReference type="InterPro" id="IPR031475">
    <property type="entry name" value="NBD_C"/>
</dbReference>
<feature type="compositionally biased region" description="Low complexity" evidence="7">
    <location>
        <begin position="95"/>
        <end position="106"/>
    </location>
</feature>
<evidence type="ECO:0000256" key="2">
    <source>
        <dbReference type="ARBA" id="ARBA00022679"/>
    </source>
</evidence>
<dbReference type="Proteomes" id="UP001446871">
    <property type="component" value="Unassembled WGS sequence"/>
</dbReference>
<comment type="caution">
    <text evidence="10">The sequence shown here is derived from an EMBL/GenBank/DDBJ whole genome shotgun (WGS) entry which is preliminary data.</text>
</comment>
<evidence type="ECO:0008006" key="12">
    <source>
        <dbReference type="Google" id="ProtNLM"/>
    </source>
</evidence>
<comment type="similarity">
    <text evidence="1">Belongs to the four-carbon acid sugar kinase family.</text>
</comment>
<dbReference type="Gene3D" id="3.40.980.20">
    <property type="entry name" value="Four-carbon acid sugar kinase, nucleotide binding domain"/>
    <property type="match status" value="1"/>
</dbReference>
<evidence type="ECO:0000256" key="7">
    <source>
        <dbReference type="SAM" id="MobiDB-lite"/>
    </source>
</evidence>
<keyword evidence="2" id="KW-0808">Transferase</keyword>
<dbReference type="SUPFAM" id="SSF142764">
    <property type="entry name" value="YgbK-like"/>
    <property type="match status" value="1"/>
</dbReference>
<dbReference type="InterPro" id="IPR037051">
    <property type="entry name" value="4-carb_acid_sugar_kinase_N_sf"/>
</dbReference>
<evidence type="ECO:0000256" key="1">
    <source>
        <dbReference type="ARBA" id="ARBA00005715"/>
    </source>
</evidence>
<dbReference type="InterPro" id="IPR010737">
    <property type="entry name" value="4-carb_acid_sugar_kinase_N"/>
</dbReference>
<feature type="domain" description="Four-carbon acid sugar kinase nucleotide binding" evidence="9">
    <location>
        <begin position="550"/>
        <end position="716"/>
    </location>
</feature>
<evidence type="ECO:0000256" key="4">
    <source>
        <dbReference type="ARBA" id="ARBA00022777"/>
    </source>
</evidence>
<dbReference type="Pfam" id="PF17042">
    <property type="entry name" value="NBD_C"/>
    <property type="match status" value="1"/>
</dbReference>
<evidence type="ECO:0000256" key="5">
    <source>
        <dbReference type="ARBA" id="ARBA00022840"/>
    </source>
</evidence>
<gene>
    <name evidence="10" type="ORF">PG996_012157</name>
</gene>
<accession>A0ABR1U1S5</accession>
<feature type="region of interest" description="Disordered" evidence="7">
    <location>
        <begin position="80"/>
        <end position="111"/>
    </location>
</feature>
<feature type="domain" description="Four-carbon acid sugar kinase N-terminal" evidence="8">
    <location>
        <begin position="282"/>
        <end position="526"/>
    </location>
</feature>
<sequence length="726" mass="79066">METIEGWVYWDVPARTVTPDGTWFYVGAPVLLVVDHDSLDYDSESPIQYLRNNEWCYYAECDLVIFALFFGEVVVIPPKEDEEEEKDGFGGGDGNNNNMDTGNNNGSSASKWELDEVTNWDRVWEKMQDAHWVFGIEKLAAYWKKNIIPRLRKIRADHARRFGSSNNGNVPYNALAGLAATCHMRNVDPADHPHGYGKPLPTPADLYADRVCQKFGGKSCEVLREQEQALKEGRQLKKLKRSDDDEGREEDYDAWIRAMTGEEPPQDVQTILQDPASKVPILVALDDDPTGTQTCHNIPVLTVWDRATLVSEFRNNTRPGGAGGGGFFILTNSRALHPGPARALIAEICANLKEAAAEADTRFEIVLRGDSTLRGHFPLEAEAAEDVLGAADAWLLCPFFLQGGRYTIDDVHYVAEGETLVPAGQTPFARDATFGYKSSNLREYVVEKSKGAIPLEKVASLSLETIRAGGAEAVLAQLRDVAKGTVVVVNAAAEEDVDVVVLALLKAAGSQGKRYLFRTGAAFVSARLGIAPIPPISAHQLSLSGDVGGLIIAGSYVPRTTVQLEVLRDRSGEQLTSAVIDVRSLLRSDEAGSREMAKALEVAEKEIARGQDVLIMTSRELITGDDEMTSLDIGATVAKALVSFLVGLTTKPRYVIAKGGITSSDMATKGLKMRRAMIVGQAAAGVPLWRCDEASAKWPGLPYVVFPGNVGSDETLFDVVKGWRVA</sequence>
<evidence type="ECO:0000259" key="8">
    <source>
        <dbReference type="Pfam" id="PF07005"/>
    </source>
</evidence>
<proteinExistence type="inferred from homology"/>
<dbReference type="Pfam" id="PF07005">
    <property type="entry name" value="SBD_N"/>
    <property type="match status" value="1"/>
</dbReference>
<dbReference type="EMBL" id="JAQQWM010000008">
    <property type="protein sequence ID" value="KAK8052856.1"/>
    <property type="molecule type" value="Genomic_DNA"/>
</dbReference>
<organism evidence="10 11">
    <name type="scientific">Apiospora saccharicola</name>
    <dbReference type="NCBI Taxonomy" id="335842"/>
    <lineage>
        <taxon>Eukaryota</taxon>
        <taxon>Fungi</taxon>
        <taxon>Dikarya</taxon>
        <taxon>Ascomycota</taxon>
        <taxon>Pezizomycotina</taxon>
        <taxon>Sordariomycetes</taxon>
        <taxon>Xylariomycetidae</taxon>
        <taxon>Amphisphaeriales</taxon>
        <taxon>Apiosporaceae</taxon>
        <taxon>Apiospora</taxon>
    </lineage>
</organism>
<keyword evidence="5" id="KW-0067">ATP-binding</keyword>
<protein>
    <recommendedName>
        <fullName evidence="12">Four-carbon acid sugar kinase nucleotide binding domain-containing protein</fullName>
    </recommendedName>
</protein>
<evidence type="ECO:0000259" key="9">
    <source>
        <dbReference type="Pfam" id="PF17042"/>
    </source>
</evidence>
<reference evidence="10 11" key="1">
    <citation type="submission" date="2023-01" db="EMBL/GenBank/DDBJ databases">
        <title>Analysis of 21 Apiospora genomes using comparative genomics revels a genus with tremendous synthesis potential of carbohydrate active enzymes and secondary metabolites.</title>
        <authorList>
            <person name="Sorensen T."/>
        </authorList>
    </citation>
    <scope>NUCLEOTIDE SEQUENCE [LARGE SCALE GENOMIC DNA]</scope>
    <source>
        <strain evidence="10 11">CBS 83171</strain>
    </source>
</reference>
<evidence type="ECO:0000256" key="3">
    <source>
        <dbReference type="ARBA" id="ARBA00022741"/>
    </source>
</evidence>
<keyword evidence="4" id="KW-0418">Kinase</keyword>
<evidence type="ECO:0000313" key="10">
    <source>
        <dbReference type="EMBL" id="KAK8052856.1"/>
    </source>
</evidence>
<evidence type="ECO:0000313" key="11">
    <source>
        <dbReference type="Proteomes" id="UP001446871"/>
    </source>
</evidence>
<dbReference type="InterPro" id="IPR042213">
    <property type="entry name" value="NBD_C_sf"/>
</dbReference>
<evidence type="ECO:0000256" key="6">
    <source>
        <dbReference type="ARBA" id="ARBA00023277"/>
    </source>
</evidence>